<dbReference type="GO" id="GO:0016020">
    <property type="term" value="C:membrane"/>
    <property type="evidence" value="ECO:0007669"/>
    <property type="project" value="UniProtKB-SubCell"/>
</dbReference>
<sequence>MAKDNLSEPGFWGGIARDSLNRPREAARRLIALDPPTRDLLAAALAISCLGVMLAYAAMRIGGETIDPVSTELLSMPLLAAGVELVVMLAMGWLTWKVGALFGGRGRPKAAMTLVVWLNAMLLGIQALQFLALAILPALAAAIALVGMVWALWVFANYVTELHGFENPLMVMGGVVLTGIVLMIGLGLLVAILGLTPHEVG</sequence>
<name>A0A501X0Z1_9RHOB</name>
<dbReference type="Proteomes" id="UP000319255">
    <property type="component" value="Unassembled WGS sequence"/>
</dbReference>
<dbReference type="Pfam" id="PF04893">
    <property type="entry name" value="Yip1"/>
    <property type="match status" value="1"/>
</dbReference>
<organism evidence="7 8">
    <name type="scientific">Amaricoccus solimangrovi</name>
    <dbReference type="NCBI Taxonomy" id="2589815"/>
    <lineage>
        <taxon>Bacteria</taxon>
        <taxon>Pseudomonadati</taxon>
        <taxon>Pseudomonadota</taxon>
        <taxon>Alphaproteobacteria</taxon>
        <taxon>Rhodobacterales</taxon>
        <taxon>Paracoccaceae</taxon>
        <taxon>Amaricoccus</taxon>
    </lineage>
</organism>
<feature type="transmembrane region" description="Helical" evidence="5">
    <location>
        <begin position="110"/>
        <end position="132"/>
    </location>
</feature>
<feature type="transmembrane region" description="Helical" evidence="5">
    <location>
        <begin position="40"/>
        <end position="58"/>
    </location>
</feature>
<evidence type="ECO:0000259" key="6">
    <source>
        <dbReference type="Pfam" id="PF04893"/>
    </source>
</evidence>
<dbReference type="OrthoDB" id="7688451at2"/>
<keyword evidence="4 5" id="KW-0472">Membrane</keyword>
<dbReference type="AlphaFoldDB" id="A0A501X0Z1"/>
<evidence type="ECO:0000256" key="5">
    <source>
        <dbReference type="SAM" id="Phobius"/>
    </source>
</evidence>
<comment type="caution">
    <text evidence="7">The sequence shown here is derived from an EMBL/GenBank/DDBJ whole genome shotgun (WGS) entry which is preliminary data.</text>
</comment>
<dbReference type="EMBL" id="VFRP01000001">
    <property type="protein sequence ID" value="TPE53821.1"/>
    <property type="molecule type" value="Genomic_DNA"/>
</dbReference>
<evidence type="ECO:0000256" key="4">
    <source>
        <dbReference type="ARBA" id="ARBA00023136"/>
    </source>
</evidence>
<comment type="subcellular location">
    <subcellularLocation>
        <location evidence="1">Membrane</location>
        <topology evidence="1">Multi-pass membrane protein</topology>
    </subcellularLocation>
</comment>
<evidence type="ECO:0000256" key="3">
    <source>
        <dbReference type="ARBA" id="ARBA00022989"/>
    </source>
</evidence>
<feature type="transmembrane region" description="Helical" evidence="5">
    <location>
        <begin position="171"/>
        <end position="195"/>
    </location>
</feature>
<feature type="domain" description="Yip1" evidence="6">
    <location>
        <begin position="19"/>
        <end position="188"/>
    </location>
</feature>
<feature type="transmembrane region" description="Helical" evidence="5">
    <location>
        <begin position="138"/>
        <end position="159"/>
    </location>
</feature>
<dbReference type="InterPro" id="IPR006977">
    <property type="entry name" value="Yip1_dom"/>
</dbReference>
<keyword evidence="3 5" id="KW-1133">Transmembrane helix</keyword>
<evidence type="ECO:0000256" key="2">
    <source>
        <dbReference type="ARBA" id="ARBA00022692"/>
    </source>
</evidence>
<dbReference type="RefSeq" id="WP_140452400.1">
    <property type="nucleotide sequence ID" value="NZ_VFRP01000001.1"/>
</dbReference>
<proteinExistence type="predicted"/>
<evidence type="ECO:0000256" key="1">
    <source>
        <dbReference type="ARBA" id="ARBA00004141"/>
    </source>
</evidence>
<reference evidence="7 8" key="1">
    <citation type="submission" date="2019-06" db="EMBL/GenBank/DDBJ databases">
        <title>A novel bacterium of genus Amaricoccus, isolated from marine sediment.</title>
        <authorList>
            <person name="Huang H."/>
            <person name="Mo K."/>
            <person name="Hu Y."/>
        </authorList>
    </citation>
    <scope>NUCLEOTIDE SEQUENCE [LARGE SCALE GENOMIC DNA]</scope>
    <source>
        <strain evidence="7 8">HB172011</strain>
    </source>
</reference>
<keyword evidence="8" id="KW-1185">Reference proteome</keyword>
<evidence type="ECO:0000313" key="8">
    <source>
        <dbReference type="Proteomes" id="UP000319255"/>
    </source>
</evidence>
<evidence type="ECO:0000313" key="7">
    <source>
        <dbReference type="EMBL" id="TPE53821.1"/>
    </source>
</evidence>
<feature type="transmembrane region" description="Helical" evidence="5">
    <location>
        <begin position="78"/>
        <end position="98"/>
    </location>
</feature>
<accession>A0A501X0Z1</accession>
<gene>
    <name evidence="7" type="ORF">FJM51_01885</name>
</gene>
<keyword evidence="2 5" id="KW-0812">Transmembrane</keyword>
<protein>
    <recommendedName>
        <fullName evidence="6">Yip1 domain-containing protein</fullName>
    </recommendedName>
</protein>